<dbReference type="Proteomes" id="UP001501102">
    <property type="component" value="Unassembled WGS sequence"/>
</dbReference>
<evidence type="ECO:0000313" key="2">
    <source>
        <dbReference type="Proteomes" id="UP001501102"/>
    </source>
</evidence>
<organism evidence="1 2">
    <name type="scientific">Streptomyces thioluteus</name>
    <dbReference type="NCBI Taxonomy" id="66431"/>
    <lineage>
        <taxon>Bacteria</taxon>
        <taxon>Bacillati</taxon>
        <taxon>Actinomycetota</taxon>
        <taxon>Actinomycetes</taxon>
        <taxon>Kitasatosporales</taxon>
        <taxon>Streptomycetaceae</taxon>
        <taxon>Streptomyces</taxon>
    </lineage>
</organism>
<keyword evidence="2" id="KW-1185">Reference proteome</keyword>
<proteinExistence type="predicted"/>
<sequence>MMRDWEDPHAPHWERRRRFDAAFIRPPRGGVERIVPVDTVTVVKQVPSSDGRGRLR</sequence>
<protein>
    <submittedName>
        <fullName evidence="1">Uncharacterized protein</fullName>
    </submittedName>
</protein>
<evidence type="ECO:0000313" key="1">
    <source>
        <dbReference type="EMBL" id="GAA2919641.1"/>
    </source>
</evidence>
<name>A0ABN3WLV0_STRTU</name>
<reference evidence="1 2" key="1">
    <citation type="journal article" date="2019" name="Int. J. Syst. Evol. Microbiol.">
        <title>The Global Catalogue of Microorganisms (GCM) 10K type strain sequencing project: providing services to taxonomists for standard genome sequencing and annotation.</title>
        <authorList>
            <consortium name="The Broad Institute Genomics Platform"/>
            <consortium name="The Broad Institute Genome Sequencing Center for Infectious Disease"/>
            <person name="Wu L."/>
            <person name="Ma J."/>
        </authorList>
    </citation>
    <scope>NUCLEOTIDE SEQUENCE [LARGE SCALE GENOMIC DNA]</scope>
    <source>
        <strain evidence="1 2">JCM 4087</strain>
    </source>
</reference>
<gene>
    <name evidence="1" type="ORF">GCM10020221_14890</name>
</gene>
<accession>A0ABN3WLV0</accession>
<comment type="caution">
    <text evidence="1">The sequence shown here is derived from an EMBL/GenBank/DDBJ whole genome shotgun (WGS) entry which is preliminary data.</text>
</comment>
<dbReference type="EMBL" id="BAAAXZ010000056">
    <property type="protein sequence ID" value="GAA2919641.1"/>
    <property type="molecule type" value="Genomic_DNA"/>
</dbReference>